<proteinExistence type="predicted"/>
<evidence type="ECO:0000313" key="2">
    <source>
        <dbReference type="Proteomes" id="UP000184390"/>
    </source>
</evidence>
<reference evidence="1 2" key="1">
    <citation type="submission" date="2016-11" db="EMBL/GenBank/DDBJ databases">
        <authorList>
            <person name="Varghese N."/>
            <person name="Submissions S."/>
        </authorList>
    </citation>
    <scope>NUCLEOTIDE SEQUENCE [LARGE SCALE GENOMIC DNA]</scope>
    <source>
        <strain evidence="1 2">PA</strain>
    </source>
</reference>
<dbReference type="RefSeq" id="WP_096519391.1">
    <property type="nucleotide sequence ID" value="NZ_FQYL01000002.1"/>
</dbReference>
<organism evidence="1 2">
    <name type="scientific">Actinomyces denticolens</name>
    <dbReference type="NCBI Taxonomy" id="52767"/>
    <lineage>
        <taxon>Bacteria</taxon>
        <taxon>Bacillati</taxon>
        <taxon>Actinomycetota</taxon>
        <taxon>Actinomycetes</taxon>
        <taxon>Actinomycetales</taxon>
        <taxon>Actinomycetaceae</taxon>
        <taxon>Actinomyces</taxon>
    </lineage>
</organism>
<gene>
    <name evidence="1" type="ORF">SAMN05216246_102306</name>
</gene>
<dbReference type="EMBL" id="FQYL01000002">
    <property type="protein sequence ID" value="SHI50804.1"/>
    <property type="molecule type" value="Genomic_DNA"/>
</dbReference>
<dbReference type="Proteomes" id="UP000184390">
    <property type="component" value="Unassembled WGS sequence"/>
</dbReference>
<name>A0ABY1I2L3_9ACTO</name>
<comment type="caution">
    <text evidence="1">The sequence shown here is derived from an EMBL/GenBank/DDBJ whole genome shotgun (WGS) entry which is preliminary data.</text>
</comment>
<evidence type="ECO:0000313" key="1">
    <source>
        <dbReference type="EMBL" id="SHI50804.1"/>
    </source>
</evidence>
<protein>
    <submittedName>
        <fullName evidence="1">Uncharacterized protein</fullName>
    </submittedName>
</protein>
<accession>A0ABY1I2L3</accession>
<sequence length="71" mass="7504">MILTHLDNGGWTIADLHHLAIHELDEESGDLINHALSHPIPTPLPPIVSAATESGILIHAPQGGDTKETSS</sequence>
<dbReference type="NCBIfam" id="NF038044">
    <property type="entry name" value="act_def_assoc_B"/>
    <property type="match status" value="1"/>
</dbReference>
<keyword evidence="2" id="KW-1185">Reference proteome</keyword>